<name>A0A367XAU6_9PROT</name>
<dbReference type="GO" id="GO:0022857">
    <property type="term" value="F:transmembrane transporter activity"/>
    <property type="evidence" value="ECO:0007669"/>
    <property type="project" value="UniProtKB-UniRule"/>
</dbReference>
<feature type="transmembrane region" description="Helical" evidence="9">
    <location>
        <begin position="89"/>
        <end position="110"/>
    </location>
</feature>
<proteinExistence type="inferred from homology"/>
<comment type="subcellular location">
    <subcellularLocation>
        <location evidence="1 9">Cell inner membrane</location>
        <topology evidence="1 9">Multi-pass membrane protein</topology>
    </subcellularLocation>
</comment>
<comment type="caution">
    <text evidence="9">Lacks conserved residue(s) required for the propagation of feature annotation.</text>
</comment>
<evidence type="ECO:0000256" key="5">
    <source>
        <dbReference type="ARBA" id="ARBA00022692"/>
    </source>
</evidence>
<evidence type="ECO:0000256" key="7">
    <source>
        <dbReference type="ARBA" id="ARBA00023136"/>
    </source>
</evidence>
<dbReference type="EMBL" id="JPWH01000007">
    <property type="protein sequence ID" value="RCK50785.1"/>
    <property type="molecule type" value="Genomic_DNA"/>
</dbReference>
<organism evidence="11 12">
    <name type="scientific">Thalassospira profundimaris</name>
    <dbReference type="NCBI Taxonomy" id="502049"/>
    <lineage>
        <taxon>Bacteria</taxon>
        <taxon>Pseudomonadati</taxon>
        <taxon>Pseudomonadota</taxon>
        <taxon>Alphaproteobacteria</taxon>
        <taxon>Rhodospirillales</taxon>
        <taxon>Thalassospiraceae</taxon>
        <taxon>Thalassospira</taxon>
    </lineage>
</organism>
<accession>A0A367XAU6</accession>
<dbReference type="PANTHER" id="PTHR35011:SF11">
    <property type="entry name" value="TRAP TRANSPORTER SMALL PERMEASE PROTEIN"/>
    <property type="match status" value="1"/>
</dbReference>
<evidence type="ECO:0000313" key="12">
    <source>
        <dbReference type="Proteomes" id="UP000252517"/>
    </source>
</evidence>
<keyword evidence="3" id="KW-1003">Cell membrane</keyword>
<keyword evidence="4 9" id="KW-0997">Cell inner membrane</keyword>
<comment type="subunit">
    <text evidence="9">The complex comprises the extracytoplasmic solute receptor protein and the two transmembrane proteins.</text>
</comment>
<feature type="transmembrane region" description="Helical" evidence="9">
    <location>
        <begin position="7"/>
        <end position="30"/>
    </location>
</feature>
<evidence type="ECO:0000256" key="2">
    <source>
        <dbReference type="ARBA" id="ARBA00022448"/>
    </source>
</evidence>
<dbReference type="InterPro" id="IPR007387">
    <property type="entry name" value="TRAP_DctQ"/>
</dbReference>
<reference evidence="11 12" key="1">
    <citation type="submission" date="2014-07" db="EMBL/GenBank/DDBJ databases">
        <title>Draft genome sequence of Thalassospira profundimaris S25-3-2.</title>
        <authorList>
            <person name="Lai Q."/>
            <person name="Shao Z."/>
        </authorList>
    </citation>
    <scope>NUCLEOTIDE SEQUENCE [LARGE SCALE GENOMIC DNA]</scope>
    <source>
        <strain evidence="11 12">S25-3-2</strain>
    </source>
</reference>
<evidence type="ECO:0000313" key="11">
    <source>
        <dbReference type="EMBL" id="RCK50785.1"/>
    </source>
</evidence>
<dbReference type="GO" id="GO:0005886">
    <property type="term" value="C:plasma membrane"/>
    <property type="evidence" value="ECO:0007669"/>
    <property type="project" value="UniProtKB-SubCell"/>
</dbReference>
<sequence>MVTAARLYALLIALCRIMTGIAFGLLFATVLVQVFARTFLPESPVWTEELTRQCLLYMAAFGVGLSYRNGELVNVELVTDILPAPIQKTLLLVSAILTTVFAGLLVMPAWQFVSIGRWQTSPAMGVRMDFVHASVFVLLILLSLFALLRVVRVLAGASNGKPEGQSGELP</sequence>
<dbReference type="PANTHER" id="PTHR35011">
    <property type="entry name" value="2,3-DIKETO-L-GULONATE TRAP TRANSPORTER SMALL PERMEASE PROTEIN YIAM"/>
    <property type="match status" value="1"/>
</dbReference>
<feature type="transmembrane region" description="Helical" evidence="9">
    <location>
        <begin position="130"/>
        <end position="151"/>
    </location>
</feature>
<comment type="function">
    <text evidence="9">Part of the tripartite ATP-independent periplasmic (TRAP) transport system.</text>
</comment>
<protein>
    <recommendedName>
        <fullName evidence="9">TRAP transporter small permease protein</fullName>
    </recommendedName>
</protein>
<dbReference type="GO" id="GO:0015740">
    <property type="term" value="P:C4-dicarboxylate transport"/>
    <property type="evidence" value="ECO:0007669"/>
    <property type="project" value="TreeGrafter"/>
</dbReference>
<evidence type="ECO:0000256" key="8">
    <source>
        <dbReference type="ARBA" id="ARBA00038436"/>
    </source>
</evidence>
<keyword evidence="5 9" id="KW-0812">Transmembrane</keyword>
<dbReference type="Pfam" id="PF04290">
    <property type="entry name" value="DctQ"/>
    <property type="match status" value="1"/>
</dbReference>
<evidence type="ECO:0000256" key="6">
    <source>
        <dbReference type="ARBA" id="ARBA00022989"/>
    </source>
</evidence>
<evidence type="ECO:0000259" key="10">
    <source>
        <dbReference type="Pfam" id="PF04290"/>
    </source>
</evidence>
<dbReference type="InterPro" id="IPR055348">
    <property type="entry name" value="DctQ"/>
</dbReference>
<evidence type="ECO:0000256" key="3">
    <source>
        <dbReference type="ARBA" id="ARBA00022475"/>
    </source>
</evidence>
<comment type="caution">
    <text evidence="11">The sequence shown here is derived from an EMBL/GenBank/DDBJ whole genome shotgun (WGS) entry which is preliminary data.</text>
</comment>
<evidence type="ECO:0000256" key="9">
    <source>
        <dbReference type="RuleBase" id="RU369079"/>
    </source>
</evidence>
<gene>
    <name evidence="11" type="ORF">TH25_10935</name>
</gene>
<dbReference type="AlphaFoldDB" id="A0A367XAU6"/>
<feature type="domain" description="Tripartite ATP-independent periplasmic transporters DctQ component" evidence="10">
    <location>
        <begin position="27"/>
        <end position="155"/>
    </location>
</feature>
<keyword evidence="7 9" id="KW-0472">Membrane</keyword>
<keyword evidence="2 9" id="KW-0813">Transport</keyword>
<evidence type="ECO:0000256" key="4">
    <source>
        <dbReference type="ARBA" id="ARBA00022519"/>
    </source>
</evidence>
<keyword evidence="6 9" id="KW-1133">Transmembrane helix</keyword>
<evidence type="ECO:0000256" key="1">
    <source>
        <dbReference type="ARBA" id="ARBA00004429"/>
    </source>
</evidence>
<comment type="similarity">
    <text evidence="8 9">Belongs to the TRAP transporter small permease family.</text>
</comment>
<dbReference type="Proteomes" id="UP000252517">
    <property type="component" value="Unassembled WGS sequence"/>
</dbReference>